<sequence length="1217" mass="128494">MSEATREIRTTCPYCGTGCGLVARVENGRLTAVEGDRLHPVNHGSTCQKPLRLPDSVAAADRATHVLQRPSADHRWEQVGWDAGIDHVAARISEIQRDHGADAVSVYISGQLLTEDYYAAVKLVKGFLGTNNLDSNSRLCMSSAVAGYRGSLGSDGPPPGYGDLAQADCMLVLGSNAAACHPIVWGKVRARQREGAAVIVVDPRRTPTAEAADVHLQVRPGSDLPLLNALLHVIERDGLLDATFVERHTSGIEQALAVAREWTPERAAEACGITAEQIEEVAHRFGAAQRAMALWSMGANQSAVGTLKNQALINLCLATGNIGRAGTGPLSLTGQPNAMGGRETGGLAHLLPGYRSVASSEHRLEMRRAWNLPARAPGISPQPGVAATELCEAIESGRVKAVWIVATNPVVSQPDAERFAAALKMCELVIVQDAFHPTETGALAHVLLPAAGWPEKDGTMTNSERRVSLVQRALDPPGEALPDWEIFARVGRALGHAEAFAWEDAAAVYDEYAALTAGRLCDVSALSHERLLREGPLQWPVPRRRSGDDHPGTPRLYSSRRFSTPDGRARLVATPHAEPVDAPSEEFPLVLTTGRVAGQWHTMTRTGKSPALLAEEPEPFVELHADDAHAAGLADGQLARVRSRRGTTHLRVRVSDRVAPGVAFAPFHWGGLHLEAGHLPLNGVTSPALDPTSKQPELKATAVIVEAADQAAEANAARAARAARSARIEHAEPLAQSAQVRSDLLVIGTGMAATATVEAALAHDPSLRVTMVGREPDPPYDRVALSHLLAGKVAEGRLALKPSQWFAERGVRLLAGVEVTALDLEAGIAMLARTGDGSAAGSGDDDLPQRLGFGRVVLATGSLPALPPIPGLDGPGVHPFRTLHDVRAILREAETARRAVVIGGGLLGIEAARALRGRGLHVTLVHRADRLMETQLDEVGARLLARSLADLDVVVDATTTKVGDGAVHLGDGTELPTDLVVVATGIRPETALARGAGLEVRRGIVVDDSLRASAPNVWAVGECAEHRGVVHGLWPPLRAMARAAGATIAGRPGAFHGALTATTLKVSGVDLFCAGDPALQPGDEELLEMDTRRGRYKRLIVRDGRLAGATLLGDMGDAPRLRELAVSGAPVPDDVFGSDADAAQTAAGDELVCSCQAVARTTIEAAIRNNALRTVEQVSRRTQAGTGCGGCRLRVQALLDEAEAETIDELREEAAAS</sequence>
<evidence type="ECO:0000256" key="2">
    <source>
        <dbReference type="ARBA" id="ARBA00001966"/>
    </source>
</evidence>
<dbReference type="Pfam" id="PF01568">
    <property type="entry name" value="Molydop_binding"/>
    <property type="match status" value="1"/>
</dbReference>
<dbReference type="InterPro" id="IPR006656">
    <property type="entry name" value="Mopterin_OxRdtase"/>
</dbReference>
<keyword evidence="5" id="KW-0004">4Fe-4S</keyword>
<evidence type="ECO:0000256" key="7">
    <source>
        <dbReference type="ARBA" id="ARBA00022630"/>
    </source>
</evidence>
<evidence type="ECO:0000256" key="9">
    <source>
        <dbReference type="ARBA" id="ARBA00022827"/>
    </source>
</evidence>
<evidence type="ECO:0000256" key="10">
    <source>
        <dbReference type="ARBA" id="ARBA00023002"/>
    </source>
</evidence>
<dbReference type="InterPro" id="IPR016156">
    <property type="entry name" value="FAD/NAD-linked_Rdtase_dimer_sf"/>
</dbReference>
<dbReference type="SUPFAM" id="SSF50692">
    <property type="entry name" value="ADC-like"/>
    <property type="match status" value="1"/>
</dbReference>
<feature type="region of interest" description="Disordered" evidence="14">
    <location>
        <begin position="542"/>
        <end position="562"/>
    </location>
</feature>
<evidence type="ECO:0000313" key="16">
    <source>
        <dbReference type="EMBL" id="MDW5594021.1"/>
    </source>
</evidence>
<dbReference type="InterPro" id="IPR041854">
    <property type="entry name" value="BFD-like_2Fe2S-bd_dom_sf"/>
</dbReference>
<dbReference type="CDD" id="cd02791">
    <property type="entry name" value="MopB_CT_Nitrate-R-NapA-like"/>
    <property type="match status" value="1"/>
</dbReference>
<keyword evidence="10" id="KW-0560">Oxidoreductase</keyword>
<evidence type="ECO:0000256" key="1">
    <source>
        <dbReference type="ARBA" id="ARBA00001942"/>
    </source>
</evidence>
<dbReference type="InterPro" id="IPR006963">
    <property type="entry name" value="Mopterin_OxRdtase_4Fe-4S_dom"/>
</dbReference>
<dbReference type="PANTHER" id="PTHR43105:SF9">
    <property type="entry name" value="NADPH-FE(3+) OXIDOREDUCTASE SUBUNIT ALPHA"/>
    <property type="match status" value="1"/>
</dbReference>
<comment type="cofactor">
    <cofactor evidence="3">
        <name>FAD</name>
        <dbReference type="ChEBI" id="CHEBI:57692"/>
    </cofactor>
</comment>
<dbReference type="Gene3D" id="3.40.228.10">
    <property type="entry name" value="Dimethylsulfoxide Reductase, domain 2"/>
    <property type="match status" value="1"/>
</dbReference>
<dbReference type="Pfam" id="PF07992">
    <property type="entry name" value="Pyr_redox_2"/>
    <property type="match status" value="1"/>
</dbReference>
<evidence type="ECO:0000256" key="5">
    <source>
        <dbReference type="ARBA" id="ARBA00022485"/>
    </source>
</evidence>
<keyword evidence="13" id="KW-0534">Nitrate assimilation</keyword>
<keyword evidence="9" id="KW-0274">FAD</keyword>
<dbReference type="PRINTS" id="PR00411">
    <property type="entry name" value="PNDRDTASEI"/>
</dbReference>
<dbReference type="Pfam" id="PF04324">
    <property type="entry name" value="Fer2_BFD"/>
    <property type="match status" value="1"/>
</dbReference>
<dbReference type="InterPro" id="IPR006657">
    <property type="entry name" value="MoPterin_dinucl-bd_dom"/>
</dbReference>
<gene>
    <name evidence="16" type="ORF">R7226_06730</name>
</gene>
<dbReference type="EMBL" id="JAWSTH010000011">
    <property type="protein sequence ID" value="MDW5594021.1"/>
    <property type="molecule type" value="Genomic_DNA"/>
</dbReference>
<organism evidence="16 17">
    <name type="scientific">Conexibacter stalactiti</name>
    <dbReference type="NCBI Taxonomy" id="1940611"/>
    <lineage>
        <taxon>Bacteria</taxon>
        <taxon>Bacillati</taxon>
        <taxon>Actinomycetota</taxon>
        <taxon>Thermoleophilia</taxon>
        <taxon>Solirubrobacterales</taxon>
        <taxon>Conexibacteraceae</taxon>
        <taxon>Conexibacter</taxon>
    </lineage>
</organism>
<evidence type="ECO:0000256" key="11">
    <source>
        <dbReference type="ARBA" id="ARBA00023004"/>
    </source>
</evidence>
<dbReference type="Gene3D" id="2.40.40.20">
    <property type="match status" value="1"/>
</dbReference>
<dbReference type="InterPro" id="IPR009010">
    <property type="entry name" value="Asp_de-COase-like_dom_sf"/>
</dbReference>
<reference evidence="17" key="1">
    <citation type="submission" date="2023-07" db="EMBL/GenBank/DDBJ databases">
        <title>Conexibacter stalactiti sp. nov., isolated from stalactites in a lava cave and emended description of the genus Conexibacter.</title>
        <authorList>
            <person name="Lee S.D."/>
        </authorList>
    </citation>
    <scope>NUCLEOTIDE SEQUENCE [LARGE SCALE GENOMIC DNA]</scope>
    <source>
        <strain evidence="17">KCTC 39840</strain>
    </source>
</reference>
<evidence type="ECO:0000256" key="14">
    <source>
        <dbReference type="SAM" id="MobiDB-lite"/>
    </source>
</evidence>
<name>A0ABU4HL20_9ACTN</name>
<evidence type="ECO:0000313" key="17">
    <source>
        <dbReference type="Proteomes" id="UP001284601"/>
    </source>
</evidence>
<keyword evidence="11" id="KW-0408">Iron</keyword>
<evidence type="ECO:0000256" key="6">
    <source>
        <dbReference type="ARBA" id="ARBA00022505"/>
    </source>
</evidence>
<dbReference type="Gene3D" id="2.20.25.90">
    <property type="entry name" value="ADC-like domains"/>
    <property type="match status" value="1"/>
</dbReference>
<keyword evidence="12" id="KW-0411">Iron-sulfur</keyword>
<dbReference type="InterPro" id="IPR023753">
    <property type="entry name" value="FAD/NAD-binding_dom"/>
</dbReference>
<accession>A0ABU4HL20</accession>
<dbReference type="PRINTS" id="PR00368">
    <property type="entry name" value="FADPNR"/>
</dbReference>
<evidence type="ECO:0000256" key="12">
    <source>
        <dbReference type="ARBA" id="ARBA00023014"/>
    </source>
</evidence>
<dbReference type="SUPFAM" id="SSF51905">
    <property type="entry name" value="FAD/NAD(P)-binding domain"/>
    <property type="match status" value="2"/>
</dbReference>
<dbReference type="Gene3D" id="3.30.390.30">
    <property type="match status" value="1"/>
</dbReference>
<dbReference type="RefSeq" id="WP_318596279.1">
    <property type="nucleotide sequence ID" value="NZ_JAWSTH010000011.1"/>
</dbReference>
<dbReference type="Gene3D" id="3.50.50.60">
    <property type="entry name" value="FAD/NAD(P)-binding domain"/>
    <property type="match status" value="2"/>
</dbReference>
<keyword evidence="6" id="KW-0500">Molybdenum</keyword>
<evidence type="ECO:0000259" key="15">
    <source>
        <dbReference type="PROSITE" id="PS51669"/>
    </source>
</evidence>
<dbReference type="InterPro" id="IPR036188">
    <property type="entry name" value="FAD/NAD-bd_sf"/>
</dbReference>
<dbReference type="Pfam" id="PF04879">
    <property type="entry name" value="Molybdop_Fe4S4"/>
    <property type="match status" value="1"/>
</dbReference>
<comment type="cofactor">
    <cofactor evidence="1">
        <name>Mo-bis(molybdopterin guanine dinucleotide)</name>
        <dbReference type="ChEBI" id="CHEBI:60539"/>
    </cofactor>
</comment>
<dbReference type="Gene3D" id="3.40.50.740">
    <property type="match status" value="1"/>
</dbReference>
<comment type="caution">
    <text evidence="16">The sequence shown here is derived from an EMBL/GenBank/DDBJ whole genome shotgun (WGS) entry which is preliminary data.</text>
</comment>
<dbReference type="InterPro" id="IPR007419">
    <property type="entry name" value="BFD-like_2Fe2S-bd_dom"/>
</dbReference>
<feature type="domain" description="4Fe-4S Mo/W bis-MGD-type" evidence="15">
    <location>
        <begin position="5"/>
        <end position="61"/>
    </location>
</feature>
<dbReference type="InterPro" id="IPR027467">
    <property type="entry name" value="MopterinOxRdtase_cofactor_BS"/>
</dbReference>
<dbReference type="Gene3D" id="1.10.10.1100">
    <property type="entry name" value="BFD-like [2Fe-2S]-binding domain"/>
    <property type="match status" value="1"/>
</dbReference>
<evidence type="ECO:0000256" key="13">
    <source>
        <dbReference type="ARBA" id="ARBA00023063"/>
    </source>
</evidence>
<keyword evidence="7" id="KW-0285">Flavoprotein</keyword>
<comment type="cofactor">
    <cofactor evidence="2">
        <name>[4Fe-4S] cluster</name>
        <dbReference type="ChEBI" id="CHEBI:49883"/>
    </cofactor>
</comment>
<keyword evidence="17" id="KW-1185">Reference proteome</keyword>
<dbReference type="PANTHER" id="PTHR43105">
    <property type="entry name" value="RESPIRATORY NITRATE REDUCTASE"/>
    <property type="match status" value="1"/>
</dbReference>
<dbReference type="CDD" id="cd02754">
    <property type="entry name" value="MopB_Nitrate-R-NapA-like"/>
    <property type="match status" value="1"/>
</dbReference>
<dbReference type="SUPFAM" id="SSF53706">
    <property type="entry name" value="Formate dehydrogenase/DMSO reductase, domains 1-3"/>
    <property type="match status" value="1"/>
</dbReference>
<protein>
    <submittedName>
        <fullName evidence="16">Molybdopterin-dependent oxidoreductase</fullName>
    </submittedName>
</protein>
<evidence type="ECO:0000256" key="8">
    <source>
        <dbReference type="ARBA" id="ARBA00022723"/>
    </source>
</evidence>
<evidence type="ECO:0000256" key="3">
    <source>
        <dbReference type="ARBA" id="ARBA00001974"/>
    </source>
</evidence>
<dbReference type="SMART" id="SM00926">
    <property type="entry name" value="Molybdop_Fe4S4"/>
    <property type="match status" value="1"/>
</dbReference>
<dbReference type="Pfam" id="PF00384">
    <property type="entry name" value="Molybdopterin"/>
    <property type="match status" value="1"/>
</dbReference>
<dbReference type="Proteomes" id="UP001284601">
    <property type="component" value="Unassembled WGS sequence"/>
</dbReference>
<comment type="similarity">
    <text evidence="4">Belongs to the prokaryotic molybdopterin-containing oxidoreductase family. NasA/NapA/NarB subfamily.</text>
</comment>
<dbReference type="InterPro" id="IPR041575">
    <property type="entry name" value="Rubredoxin_C"/>
</dbReference>
<dbReference type="Pfam" id="PF18267">
    <property type="entry name" value="Rubredoxin_C"/>
    <property type="match status" value="1"/>
</dbReference>
<evidence type="ECO:0000256" key="4">
    <source>
        <dbReference type="ARBA" id="ARBA00008747"/>
    </source>
</evidence>
<dbReference type="InterPro" id="IPR050123">
    <property type="entry name" value="Prok_molybdopt-oxidoreductase"/>
</dbReference>
<proteinExistence type="inferred from homology"/>
<dbReference type="PROSITE" id="PS51669">
    <property type="entry name" value="4FE4S_MOW_BIS_MGD"/>
    <property type="match status" value="1"/>
</dbReference>
<keyword evidence="8" id="KW-0479">Metal-binding</keyword>
<dbReference type="InterPro" id="IPR041957">
    <property type="entry name" value="CT_Nitrate-R-NapA-like"/>
</dbReference>
<dbReference type="PROSITE" id="PS00551">
    <property type="entry name" value="MOLYBDOPTERIN_PROK_1"/>
    <property type="match status" value="1"/>
</dbReference>